<evidence type="ECO:0000313" key="1">
    <source>
        <dbReference type="Proteomes" id="UP001652740"/>
    </source>
</evidence>
<dbReference type="InParanoid" id="A0A6J1X091"/>
<reference evidence="2" key="1">
    <citation type="submission" date="2025-08" db="UniProtKB">
        <authorList>
            <consortium name="RefSeq"/>
        </authorList>
    </citation>
    <scope>IDENTIFICATION</scope>
    <source>
        <tissue evidence="2">Whole larvae</tissue>
    </source>
</reference>
<evidence type="ECO:0000313" key="2">
    <source>
        <dbReference type="RefSeq" id="XP_026762714.2"/>
    </source>
</evidence>
<gene>
    <name evidence="2" type="primary">LOC113521386</name>
</gene>
<dbReference type="Proteomes" id="UP001652740">
    <property type="component" value="Unplaced"/>
</dbReference>
<dbReference type="GeneID" id="113521386"/>
<sequence>MNKYSVYSTSSLKPCVSAPTCSVHKHRPMPAPCPQPDKCYKKCIRSKTKCPSSMDTVTRAGSPCECARVQSKDSRFTNKRGFKTHRKRIGKAYRTRSMESRWRRRGKCCVIL</sequence>
<proteinExistence type="predicted"/>
<keyword evidence="1" id="KW-1185">Reference proteome</keyword>
<dbReference type="AlphaFoldDB" id="A0A6J1X091"/>
<accession>A0A6J1X091</accession>
<organism evidence="1 2">
    <name type="scientific">Galleria mellonella</name>
    <name type="common">Greater wax moth</name>
    <dbReference type="NCBI Taxonomy" id="7137"/>
    <lineage>
        <taxon>Eukaryota</taxon>
        <taxon>Metazoa</taxon>
        <taxon>Ecdysozoa</taxon>
        <taxon>Arthropoda</taxon>
        <taxon>Hexapoda</taxon>
        <taxon>Insecta</taxon>
        <taxon>Pterygota</taxon>
        <taxon>Neoptera</taxon>
        <taxon>Endopterygota</taxon>
        <taxon>Lepidoptera</taxon>
        <taxon>Glossata</taxon>
        <taxon>Ditrysia</taxon>
        <taxon>Pyraloidea</taxon>
        <taxon>Pyralidae</taxon>
        <taxon>Galleriinae</taxon>
        <taxon>Galleria</taxon>
    </lineage>
</organism>
<name>A0A6J1X091_GALME</name>
<dbReference type="RefSeq" id="XP_026762714.2">
    <property type="nucleotide sequence ID" value="XM_026906913.3"/>
</dbReference>
<protein>
    <submittedName>
        <fullName evidence="2">Uncharacterized protein LOC113521386</fullName>
    </submittedName>
</protein>
<dbReference type="KEGG" id="gmw:113521386"/>